<dbReference type="SUPFAM" id="SSF109854">
    <property type="entry name" value="DinB/YfiT-like putative metalloenzymes"/>
    <property type="match status" value="1"/>
</dbReference>
<comment type="caution">
    <text evidence="2">The sequence shown here is derived from an EMBL/GenBank/DDBJ whole genome shotgun (WGS) entry which is preliminary data.</text>
</comment>
<reference evidence="2 3" key="1">
    <citation type="submission" date="2019-03" db="EMBL/GenBank/DDBJ databases">
        <authorList>
            <person name="Kim M.K.M."/>
        </authorList>
    </citation>
    <scope>NUCLEOTIDE SEQUENCE [LARGE SCALE GENOMIC DNA]</scope>
    <source>
        <strain evidence="2 3">17J68-12</strain>
    </source>
</reference>
<evidence type="ECO:0000259" key="1">
    <source>
        <dbReference type="Pfam" id="PF12867"/>
    </source>
</evidence>
<protein>
    <submittedName>
        <fullName evidence="2">DinB family protein</fullName>
    </submittedName>
</protein>
<proteinExistence type="predicted"/>
<dbReference type="Gene3D" id="1.20.120.450">
    <property type="entry name" value="dinb family like domain"/>
    <property type="match status" value="1"/>
</dbReference>
<sequence length="170" mass="19091">MQQDEFFSLLDRTSAETLAQARSFSTEALNTAPEGCWTPLQVLEHICLTEALITSLLQRPSEEQHDNPEVYGASKLRHLIVGKRDIKRTAPDRLQPGGELLSLAGFEERFTRQRETLKAAISGGALPIDRRLFPHPALGNMTVSDWLYFLVNHTERHVEQLKEIASIATA</sequence>
<dbReference type="RefSeq" id="WP_131448640.1">
    <property type="nucleotide sequence ID" value="NZ_SJZI01000042.1"/>
</dbReference>
<keyword evidence="3" id="KW-1185">Reference proteome</keyword>
<gene>
    <name evidence="2" type="ORF">EPD60_08140</name>
</gene>
<dbReference type="InterPro" id="IPR024775">
    <property type="entry name" value="DinB-like"/>
</dbReference>
<evidence type="ECO:0000313" key="3">
    <source>
        <dbReference type="Proteomes" id="UP000295334"/>
    </source>
</evidence>
<dbReference type="InterPro" id="IPR034660">
    <property type="entry name" value="DinB/YfiT-like"/>
</dbReference>
<accession>A0A4R1BAI6</accession>
<evidence type="ECO:0000313" key="2">
    <source>
        <dbReference type="EMBL" id="TCJ13975.1"/>
    </source>
</evidence>
<feature type="domain" description="DinB-like" evidence="1">
    <location>
        <begin position="10"/>
        <end position="161"/>
    </location>
</feature>
<organism evidence="2 3">
    <name type="scientific">Flaviaesturariibacter flavus</name>
    <dbReference type="NCBI Taxonomy" id="2502780"/>
    <lineage>
        <taxon>Bacteria</taxon>
        <taxon>Pseudomonadati</taxon>
        <taxon>Bacteroidota</taxon>
        <taxon>Chitinophagia</taxon>
        <taxon>Chitinophagales</taxon>
        <taxon>Chitinophagaceae</taxon>
        <taxon>Flaviaestuariibacter</taxon>
    </lineage>
</organism>
<dbReference type="AlphaFoldDB" id="A0A4R1BAI6"/>
<dbReference type="EMBL" id="SJZI01000042">
    <property type="protein sequence ID" value="TCJ13975.1"/>
    <property type="molecule type" value="Genomic_DNA"/>
</dbReference>
<dbReference type="Proteomes" id="UP000295334">
    <property type="component" value="Unassembled WGS sequence"/>
</dbReference>
<dbReference type="Pfam" id="PF12867">
    <property type="entry name" value="DinB_2"/>
    <property type="match status" value="1"/>
</dbReference>
<dbReference type="OrthoDB" id="679284at2"/>
<name>A0A4R1BAI6_9BACT</name>